<organism evidence="10 11">
    <name type="scientific">Cercophora newfieldiana</name>
    <dbReference type="NCBI Taxonomy" id="92897"/>
    <lineage>
        <taxon>Eukaryota</taxon>
        <taxon>Fungi</taxon>
        <taxon>Dikarya</taxon>
        <taxon>Ascomycota</taxon>
        <taxon>Pezizomycotina</taxon>
        <taxon>Sordariomycetes</taxon>
        <taxon>Sordariomycetidae</taxon>
        <taxon>Sordariales</taxon>
        <taxon>Lasiosphaeriaceae</taxon>
        <taxon>Cercophora</taxon>
    </lineage>
</organism>
<evidence type="ECO:0000313" key="11">
    <source>
        <dbReference type="Proteomes" id="UP001174936"/>
    </source>
</evidence>
<feature type="region of interest" description="Disordered" evidence="8">
    <location>
        <begin position="526"/>
        <end position="547"/>
    </location>
</feature>
<evidence type="ECO:0000256" key="9">
    <source>
        <dbReference type="SAM" id="SignalP"/>
    </source>
</evidence>
<keyword evidence="3 7" id="KW-0349">Heme</keyword>
<dbReference type="InterPro" id="IPR001128">
    <property type="entry name" value="Cyt_P450"/>
</dbReference>
<dbReference type="PANTHER" id="PTHR24304">
    <property type="entry name" value="CYTOCHROME P450 FAMILY 7"/>
    <property type="match status" value="1"/>
</dbReference>
<keyword evidence="9" id="KW-0732">Signal</keyword>
<protein>
    <submittedName>
        <fullName evidence="10">Cytochrome P450</fullName>
    </submittedName>
</protein>
<dbReference type="InterPro" id="IPR036396">
    <property type="entry name" value="Cyt_P450_sf"/>
</dbReference>
<evidence type="ECO:0000256" key="3">
    <source>
        <dbReference type="ARBA" id="ARBA00022617"/>
    </source>
</evidence>
<sequence length="559" mass="63115">MDAINGIVNAFRGNPFYFSAIFLLPLLLPVLASRVVSNRRANVREPWKLPNWKGIPLIGNTIEYLVNNSSFITRTALAMQTRDIVQFYLGPIRAYLVSGPQNVQALFRKSASVSADKFSLMTMDALMCYSKEDIAKFASDKTGRLAEAKEGAVAPDGTRYWFGMHHHMKTLSQITSTSVLTDKFLEFFDERVQVYPLGEPVTVNLYNFMRTQMAGAAIRALVGDALFARVGEENLLDAFWAYDSVVINLMYALPKWIDPKPWKIRARAYGMCLEWLKQDFDAVGSPESEENDVDWHPVMGLRFLREYLVWYKKVGLSDDARAGNFLGFLLGLNANTIPIAGWALMEIVQDRQLWRAVQEEAESAFEVNPGTGKRKLNIHKMMGLPILQSVYAETLRVHVSVNVTREVVGESASIAGYQLPRNSLIQAPTRIAHFNEKAWATADHSASEFWPYRHVKYANIQDENGEKTEKPEFVLAAGPNDFFPYGGGVSICPGRHFAKQEIMATIAVMVTTFEIEMVEWMSFDGKTKSDRPAQENAKYSGSASMPPDRDMKVRWIRRV</sequence>
<keyword evidence="11" id="KW-1185">Reference proteome</keyword>
<dbReference type="GO" id="GO:0016705">
    <property type="term" value="F:oxidoreductase activity, acting on paired donors, with incorporation or reduction of molecular oxygen"/>
    <property type="evidence" value="ECO:0007669"/>
    <property type="project" value="InterPro"/>
</dbReference>
<gene>
    <name evidence="10" type="ORF">B0T16DRAFT_340745</name>
</gene>
<dbReference type="InterPro" id="IPR002403">
    <property type="entry name" value="Cyt_P450_E_grp-IV"/>
</dbReference>
<dbReference type="PANTHER" id="PTHR24304:SF2">
    <property type="entry name" value="24-HYDROXYCHOLESTEROL 7-ALPHA-HYDROXYLASE"/>
    <property type="match status" value="1"/>
</dbReference>
<evidence type="ECO:0000256" key="4">
    <source>
        <dbReference type="ARBA" id="ARBA00022723"/>
    </source>
</evidence>
<dbReference type="GO" id="GO:0020037">
    <property type="term" value="F:heme binding"/>
    <property type="evidence" value="ECO:0007669"/>
    <property type="project" value="InterPro"/>
</dbReference>
<dbReference type="Proteomes" id="UP001174936">
    <property type="component" value="Unassembled WGS sequence"/>
</dbReference>
<dbReference type="Pfam" id="PF00067">
    <property type="entry name" value="p450"/>
    <property type="match status" value="1"/>
</dbReference>
<keyword evidence="6" id="KW-0560">Oxidoreductase</keyword>
<dbReference type="SUPFAM" id="SSF48264">
    <property type="entry name" value="Cytochrome P450"/>
    <property type="match status" value="1"/>
</dbReference>
<evidence type="ECO:0000256" key="5">
    <source>
        <dbReference type="ARBA" id="ARBA00023004"/>
    </source>
</evidence>
<evidence type="ECO:0000256" key="8">
    <source>
        <dbReference type="SAM" id="MobiDB-lite"/>
    </source>
</evidence>
<dbReference type="Gene3D" id="1.10.630.10">
    <property type="entry name" value="Cytochrome P450"/>
    <property type="match status" value="1"/>
</dbReference>
<dbReference type="AlphaFoldDB" id="A0AA39YSH2"/>
<feature type="chain" id="PRO_5041355221" evidence="9">
    <location>
        <begin position="33"/>
        <end position="559"/>
    </location>
</feature>
<comment type="cofactor">
    <cofactor evidence="1 7">
        <name>heme</name>
        <dbReference type="ChEBI" id="CHEBI:30413"/>
    </cofactor>
</comment>
<dbReference type="EMBL" id="JAULSV010000001">
    <property type="protein sequence ID" value="KAK0657811.1"/>
    <property type="molecule type" value="Genomic_DNA"/>
</dbReference>
<feature type="binding site" description="axial binding residue" evidence="7">
    <location>
        <position position="492"/>
    </location>
    <ligand>
        <name>heme</name>
        <dbReference type="ChEBI" id="CHEBI:30413"/>
    </ligand>
    <ligandPart>
        <name>Fe</name>
        <dbReference type="ChEBI" id="CHEBI:18248"/>
    </ligandPart>
</feature>
<feature type="signal peptide" evidence="9">
    <location>
        <begin position="1"/>
        <end position="32"/>
    </location>
</feature>
<name>A0AA39YSH2_9PEZI</name>
<dbReference type="GO" id="GO:0008395">
    <property type="term" value="F:steroid hydroxylase activity"/>
    <property type="evidence" value="ECO:0007669"/>
    <property type="project" value="TreeGrafter"/>
</dbReference>
<dbReference type="InterPro" id="IPR050529">
    <property type="entry name" value="CYP450_sterol_14alpha_dmase"/>
</dbReference>
<evidence type="ECO:0000256" key="7">
    <source>
        <dbReference type="PIRSR" id="PIRSR602403-1"/>
    </source>
</evidence>
<reference evidence="10" key="1">
    <citation type="submission" date="2023-06" db="EMBL/GenBank/DDBJ databases">
        <title>Genome-scale phylogeny and comparative genomics of the fungal order Sordariales.</title>
        <authorList>
            <consortium name="Lawrence Berkeley National Laboratory"/>
            <person name="Hensen N."/>
            <person name="Bonometti L."/>
            <person name="Westerberg I."/>
            <person name="Brannstrom I.O."/>
            <person name="Guillou S."/>
            <person name="Cros-Aarteil S."/>
            <person name="Calhoun S."/>
            <person name="Haridas S."/>
            <person name="Kuo A."/>
            <person name="Mondo S."/>
            <person name="Pangilinan J."/>
            <person name="Riley R."/>
            <person name="Labutti K."/>
            <person name="Andreopoulos B."/>
            <person name="Lipzen A."/>
            <person name="Chen C."/>
            <person name="Yanf M."/>
            <person name="Daum C."/>
            <person name="Ng V."/>
            <person name="Clum A."/>
            <person name="Steindorff A."/>
            <person name="Ohm R."/>
            <person name="Martin F."/>
            <person name="Silar P."/>
            <person name="Natvig D."/>
            <person name="Lalanne C."/>
            <person name="Gautier V."/>
            <person name="Ament-Velasquez S.L."/>
            <person name="Kruys A."/>
            <person name="Hutchinson M.I."/>
            <person name="Powell A.J."/>
            <person name="Barry K."/>
            <person name="Miller A.N."/>
            <person name="Grigoriev I.V."/>
            <person name="Debuchy R."/>
            <person name="Gladieux P."/>
            <person name="Thoren M.H."/>
            <person name="Johannesson H."/>
        </authorList>
    </citation>
    <scope>NUCLEOTIDE SEQUENCE</scope>
    <source>
        <strain evidence="10">SMH2532-1</strain>
    </source>
</reference>
<dbReference type="PRINTS" id="PR00465">
    <property type="entry name" value="EP450IV"/>
</dbReference>
<proteinExistence type="inferred from homology"/>
<accession>A0AA39YSH2</accession>
<evidence type="ECO:0000256" key="2">
    <source>
        <dbReference type="ARBA" id="ARBA00010617"/>
    </source>
</evidence>
<evidence type="ECO:0000256" key="1">
    <source>
        <dbReference type="ARBA" id="ARBA00001971"/>
    </source>
</evidence>
<keyword evidence="5 7" id="KW-0408">Iron</keyword>
<keyword evidence="6" id="KW-0503">Monooxygenase</keyword>
<evidence type="ECO:0000256" key="6">
    <source>
        <dbReference type="ARBA" id="ARBA00023033"/>
    </source>
</evidence>
<comment type="caution">
    <text evidence="10">The sequence shown here is derived from an EMBL/GenBank/DDBJ whole genome shotgun (WGS) entry which is preliminary data.</text>
</comment>
<keyword evidence="4 7" id="KW-0479">Metal-binding</keyword>
<evidence type="ECO:0000313" key="10">
    <source>
        <dbReference type="EMBL" id="KAK0657811.1"/>
    </source>
</evidence>
<comment type="similarity">
    <text evidence="2">Belongs to the cytochrome P450 family.</text>
</comment>
<dbReference type="CDD" id="cd11040">
    <property type="entry name" value="CYP7_CYP8-like"/>
    <property type="match status" value="1"/>
</dbReference>
<dbReference type="GO" id="GO:0005506">
    <property type="term" value="F:iron ion binding"/>
    <property type="evidence" value="ECO:0007669"/>
    <property type="project" value="InterPro"/>
</dbReference>